<evidence type="ECO:0000313" key="2">
    <source>
        <dbReference type="WBParaSite" id="MBELARI_LOCUS13779"/>
    </source>
</evidence>
<accession>A0AAF3EIC1</accession>
<keyword evidence="1" id="KW-1185">Reference proteome</keyword>
<evidence type="ECO:0000313" key="1">
    <source>
        <dbReference type="Proteomes" id="UP000887575"/>
    </source>
</evidence>
<protein>
    <submittedName>
        <fullName evidence="2">Uncharacterized protein</fullName>
    </submittedName>
</protein>
<proteinExistence type="predicted"/>
<reference evidence="2" key="1">
    <citation type="submission" date="2024-02" db="UniProtKB">
        <authorList>
            <consortium name="WormBaseParasite"/>
        </authorList>
    </citation>
    <scope>IDENTIFICATION</scope>
</reference>
<organism evidence="1 2">
    <name type="scientific">Mesorhabditis belari</name>
    <dbReference type="NCBI Taxonomy" id="2138241"/>
    <lineage>
        <taxon>Eukaryota</taxon>
        <taxon>Metazoa</taxon>
        <taxon>Ecdysozoa</taxon>
        <taxon>Nematoda</taxon>
        <taxon>Chromadorea</taxon>
        <taxon>Rhabditida</taxon>
        <taxon>Rhabditina</taxon>
        <taxon>Rhabditomorpha</taxon>
        <taxon>Rhabditoidea</taxon>
        <taxon>Rhabditidae</taxon>
        <taxon>Mesorhabditinae</taxon>
        <taxon>Mesorhabditis</taxon>
    </lineage>
</organism>
<dbReference type="WBParaSite" id="MBELARI_LOCUS13779">
    <property type="protein sequence ID" value="MBELARI_LOCUS13779"/>
    <property type="gene ID" value="MBELARI_LOCUS13779"/>
</dbReference>
<sequence length="173" mass="20147">MERRQSSKEKRPRREASKTALELITKIARAELRLPMIKHGRRMRRIGSNVAVSTEAIVEPARNGEDEREEIINTPIHRHQISPKQAKVLSIFQEDPNSPQKATINQAERKFDYDLVDDYDVTSKAEVVQESAELQNDKKEVTSKRIQHREIRRGRITEVKVGPWTFSLFDMMQ</sequence>
<dbReference type="Proteomes" id="UP000887575">
    <property type="component" value="Unassembled WGS sequence"/>
</dbReference>
<dbReference type="AlphaFoldDB" id="A0AAF3EIC1"/>
<name>A0AAF3EIC1_9BILA</name>